<reference evidence="16" key="1">
    <citation type="submission" date="2023-05" db="EMBL/GenBank/DDBJ databases">
        <title>Anaerotaeda fermentans gen. nov., sp. nov., a novel anaerobic planctomycete of the new family within the order Sedimentisphaerales isolated from Taman Peninsula, Russia.</title>
        <authorList>
            <person name="Khomyakova M.A."/>
            <person name="Merkel A.Y."/>
            <person name="Slobodkin A.I."/>
        </authorList>
    </citation>
    <scope>NUCLEOTIDE SEQUENCE</scope>
    <source>
        <strain evidence="16">M17dextr</strain>
    </source>
</reference>
<feature type="domain" description="Pyruvate phosphate dikinase AMP/ATP-binding" evidence="15">
    <location>
        <begin position="298"/>
        <end position="667"/>
    </location>
</feature>
<evidence type="ECO:0000256" key="9">
    <source>
        <dbReference type="ARBA" id="ARBA00022741"/>
    </source>
</evidence>
<protein>
    <recommendedName>
        <fullName evidence="6">Phosphoenolpyruvate synthase</fullName>
        <ecNumber evidence="5">2.7.9.2</ecNumber>
    </recommendedName>
    <alternativeName>
        <fullName evidence="13">Pyruvate, water dikinase</fullName>
    </alternativeName>
</protein>
<dbReference type="InterPro" id="IPR002192">
    <property type="entry name" value="PPDK_AMP/ATP-bd"/>
</dbReference>
<evidence type="ECO:0000313" key="16">
    <source>
        <dbReference type="EMBL" id="MDI6449545.1"/>
    </source>
</evidence>
<proteinExistence type="inferred from homology"/>
<comment type="similarity">
    <text evidence="4">Belongs to the PEP-utilizing enzyme family.</text>
</comment>
<sequence>MTAYSVSPTTGLPGLDQRLNGILPGDNIVWQIDAIEDYMAMVAPYCEAGLKSGRRMVYFRFASHPPVVPEGCRVELHELDPADGFETFIAEIHAVIESTGRGALYVFDCLSELAADWYSDSMLGNFFMLTCPYLYDLETVTYFALFRNYHSAQAIRPILDTTQLFLELYRHDGTLYVHPLKVQFRYSGTMNLLHGQDGDQFKPVTSSVLISRILSSVNWSDLHTDVRLGFWEREFDRARKVLDAVKAGRCSPEEEREMFEHLSRMVISRDPGILRLVSRYLCLEDVLSIWKRMIGSGLIGGKTVGMLIARKILQRHSPHFAELLEEHDSFYVGSDVFYTYLVRNGVWWLRQRQRDPDRLLEGAVQARQRILTGQFPEDIRTQFEQMLDYFGQSPVIVRSSSLLEDNYGNSFAGKYESVFCPNQGPRERRLEDFLSAVRTIYASTMSEKALLYREQRGLLNHDEQMALLVMRVSGAMHGRHYYPHAAGVAFSFNPYVWHEKIDPKAGVVRLVFGLGTRAVDRSDDDYTRVVALNAPQTRPESNFDEVRQCAQRRVDYLDLQANRLASGHFLDLVADATDVPVQMFASSDQFLSTGAGRRTDKAWVLTFDALLSQTDFVKDMREILRTLHQAYEHAVDVEFTLNFVDDTSYRIHVVQCRPLGIKGAEAPRPPAMQVGPSDVIIEAAGAVIGQSRRIRIERFVYVVPAAYGQLALQDRYEVARLIGRINRAPQGSLAPCTVLLGPGRWGTSDPFLGIPVAFAEINRVSVLCEIVAMREHLVPDVSLGTHFLNELVETEMLYLAMFPQQGNNSLRAELFEKSPNRLVELVPGADRWTDAIQVVDASDIAGDDRAVFLDADAFTQKVVCYFQPLKR</sequence>
<evidence type="ECO:0000256" key="14">
    <source>
        <dbReference type="ARBA" id="ARBA00047700"/>
    </source>
</evidence>
<evidence type="ECO:0000256" key="1">
    <source>
        <dbReference type="ARBA" id="ARBA00001946"/>
    </source>
</evidence>
<dbReference type="Gene3D" id="3.30.470.20">
    <property type="entry name" value="ATP-grasp fold, B domain"/>
    <property type="match status" value="1"/>
</dbReference>
<keyword evidence="10" id="KW-0418">Kinase</keyword>
<evidence type="ECO:0000256" key="5">
    <source>
        <dbReference type="ARBA" id="ARBA00011996"/>
    </source>
</evidence>
<evidence type="ECO:0000256" key="13">
    <source>
        <dbReference type="ARBA" id="ARBA00033470"/>
    </source>
</evidence>
<evidence type="ECO:0000256" key="11">
    <source>
        <dbReference type="ARBA" id="ARBA00022840"/>
    </source>
</evidence>
<name>A0AAW6TY62_9BACT</name>
<dbReference type="InterPro" id="IPR006319">
    <property type="entry name" value="PEP_synth"/>
</dbReference>
<keyword evidence="7" id="KW-0808">Transferase</keyword>
<organism evidence="16 17">
    <name type="scientific">Anaerobaca lacustris</name>
    <dbReference type="NCBI Taxonomy" id="3044600"/>
    <lineage>
        <taxon>Bacteria</taxon>
        <taxon>Pseudomonadati</taxon>
        <taxon>Planctomycetota</taxon>
        <taxon>Phycisphaerae</taxon>
        <taxon>Sedimentisphaerales</taxon>
        <taxon>Anaerobacaceae</taxon>
        <taxon>Anaerobaca</taxon>
    </lineage>
</organism>
<evidence type="ECO:0000256" key="8">
    <source>
        <dbReference type="ARBA" id="ARBA00022723"/>
    </source>
</evidence>
<dbReference type="Gene3D" id="3.30.1490.20">
    <property type="entry name" value="ATP-grasp fold, A domain"/>
    <property type="match status" value="1"/>
</dbReference>
<evidence type="ECO:0000256" key="10">
    <source>
        <dbReference type="ARBA" id="ARBA00022777"/>
    </source>
</evidence>
<dbReference type="EMBL" id="JASCXX010000011">
    <property type="protein sequence ID" value="MDI6449545.1"/>
    <property type="molecule type" value="Genomic_DNA"/>
</dbReference>
<evidence type="ECO:0000256" key="4">
    <source>
        <dbReference type="ARBA" id="ARBA00007837"/>
    </source>
</evidence>
<accession>A0AAW6TY62</accession>
<evidence type="ECO:0000256" key="12">
    <source>
        <dbReference type="ARBA" id="ARBA00022842"/>
    </source>
</evidence>
<keyword evidence="8" id="KW-0479">Metal-binding</keyword>
<dbReference type="Proteomes" id="UP001431776">
    <property type="component" value="Unassembled WGS sequence"/>
</dbReference>
<keyword evidence="12" id="KW-0460">Magnesium</keyword>
<evidence type="ECO:0000256" key="3">
    <source>
        <dbReference type="ARBA" id="ARBA00004742"/>
    </source>
</evidence>
<evidence type="ECO:0000256" key="6">
    <source>
        <dbReference type="ARBA" id="ARBA00021623"/>
    </source>
</evidence>
<dbReference type="GO" id="GO:0008986">
    <property type="term" value="F:pyruvate, water dikinase activity"/>
    <property type="evidence" value="ECO:0007669"/>
    <property type="project" value="UniProtKB-EC"/>
</dbReference>
<dbReference type="Pfam" id="PF01326">
    <property type="entry name" value="PPDK_N"/>
    <property type="match status" value="1"/>
</dbReference>
<gene>
    <name evidence="16" type="ORF">QJ522_10870</name>
</gene>
<evidence type="ECO:0000256" key="2">
    <source>
        <dbReference type="ARBA" id="ARBA00002988"/>
    </source>
</evidence>
<keyword evidence="17" id="KW-1185">Reference proteome</keyword>
<evidence type="ECO:0000256" key="7">
    <source>
        <dbReference type="ARBA" id="ARBA00022679"/>
    </source>
</evidence>
<comment type="cofactor">
    <cofactor evidence="1">
        <name>Mg(2+)</name>
        <dbReference type="ChEBI" id="CHEBI:18420"/>
    </cofactor>
</comment>
<dbReference type="EC" id="2.7.9.2" evidence="5"/>
<keyword evidence="11" id="KW-0067">ATP-binding</keyword>
<dbReference type="GO" id="GO:0046872">
    <property type="term" value="F:metal ion binding"/>
    <property type="evidence" value="ECO:0007669"/>
    <property type="project" value="UniProtKB-KW"/>
</dbReference>
<dbReference type="GO" id="GO:0005524">
    <property type="term" value="F:ATP binding"/>
    <property type="evidence" value="ECO:0007669"/>
    <property type="project" value="UniProtKB-KW"/>
</dbReference>
<keyword evidence="9" id="KW-0547">Nucleotide-binding</keyword>
<comment type="pathway">
    <text evidence="3">Carbohydrate biosynthesis; gluconeogenesis.</text>
</comment>
<comment type="function">
    <text evidence="2">Catalyzes the phosphorylation of pyruvate to phosphoenolpyruvate.</text>
</comment>
<dbReference type="RefSeq" id="WP_349244952.1">
    <property type="nucleotide sequence ID" value="NZ_JASCXX010000011.1"/>
</dbReference>
<comment type="catalytic activity">
    <reaction evidence="14">
        <text>pyruvate + ATP + H2O = phosphoenolpyruvate + AMP + phosphate + 2 H(+)</text>
        <dbReference type="Rhea" id="RHEA:11364"/>
        <dbReference type="ChEBI" id="CHEBI:15361"/>
        <dbReference type="ChEBI" id="CHEBI:15377"/>
        <dbReference type="ChEBI" id="CHEBI:15378"/>
        <dbReference type="ChEBI" id="CHEBI:30616"/>
        <dbReference type="ChEBI" id="CHEBI:43474"/>
        <dbReference type="ChEBI" id="CHEBI:58702"/>
        <dbReference type="ChEBI" id="CHEBI:456215"/>
        <dbReference type="EC" id="2.7.9.2"/>
    </reaction>
</comment>
<evidence type="ECO:0000313" key="17">
    <source>
        <dbReference type="Proteomes" id="UP001431776"/>
    </source>
</evidence>
<dbReference type="InterPro" id="IPR013815">
    <property type="entry name" value="ATP_grasp_subdomain_1"/>
</dbReference>
<comment type="caution">
    <text evidence="16">The sequence shown here is derived from an EMBL/GenBank/DDBJ whole genome shotgun (WGS) entry which is preliminary data.</text>
</comment>
<dbReference type="SUPFAM" id="SSF56059">
    <property type="entry name" value="Glutathione synthetase ATP-binding domain-like"/>
    <property type="match status" value="1"/>
</dbReference>
<dbReference type="PANTHER" id="PTHR43030">
    <property type="entry name" value="PHOSPHOENOLPYRUVATE SYNTHASE"/>
    <property type="match status" value="1"/>
</dbReference>
<evidence type="ECO:0000259" key="15">
    <source>
        <dbReference type="Pfam" id="PF01326"/>
    </source>
</evidence>
<dbReference type="AlphaFoldDB" id="A0AAW6TY62"/>
<dbReference type="PANTHER" id="PTHR43030:SF1">
    <property type="entry name" value="PHOSPHOENOLPYRUVATE SYNTHASE"/>
    <property type="match status" value="1"/>
</dbReference>